<keyword evidence="2" id="KW-0704">Schiff base</keyword>
<dbReference type="PANTHER" id="PTHR12128:SF66">
    <property type="entry name" value="4-HYDROXY-2-OXOGLUTARATE ALDOLASE, MITOCHONDRIAL"/>
    <property type="match status" value="1"/>
</dbReference>
<name>A0A238WH16_HALVU</name>
<keyword evidence="6" id="KW-1185">Reference proteome</keyword>
<dbReference type="PRINTS" id="PR00146">
    <property type="entry name" value="DHPICSNTHASE"/>
</dbReference>
<organism evidence="5 6">
    <name type="scientific">Halorubrum vacuolatum</name>
    <name type="common">Natronobacterium vacuolatum</name>
    <dbReference type="NCBI Taxonomy" id="63740"/>
    <lineage>
        <taxon>Archaea</taxon>
        <taxon>Methanobacteriati</taxon>
        <taxon>Methanobacteriota</taxon>
        <taxon>Stenosarchaea group</taxon>
        <taxon>Halobacteria</taxon>
        <taxon>Halobacteriales</taxon>
        <taxon>Haloferacaceae</taxon>
        <taxon>Halorubrum</taxon>
    </lineage>
</organism>
<dbReference type="RefSeq" id="WP_089384671.1">
    <property type="nucleotide sequence ID" value="NZ_FZNQ01000007.1"/>
</dbReference>
<dbReference type="InterPro" id="IPR002220">
    <property type="entry name" value="DapA-like"/>
</dbReference>
<dbReference type="SUPFAM" id="SSF51569">
    <property type="entry name" value="Aldolase"/>
    <property type="match status" value="1"/>
</dbReference>
<dbReference type="SMART" id="SM01130">
    <property type="entry name" value="DHDPS"/>
    <property type="match status" value="1"/>
</dbReference>
<dbReference type="GO" id="GO:0008840">
    <property type="term" value="F:4-hydroxy-tetrahydrodipicolinate synthase activity"/>
    <property type="evidence" value="ECO:0007669"/>
    <property type="project" value="TreeGrafter"/>
</dbReference>
<dbReference type="CDD" id="cd00408">
    <property type="entry name" value="DHDPS-like"/>
    <property type="match status" value="1"/>
</dbReference>
<reference evidence="5 6" key="1">
    <citation type="submission" date="2017-06" db="EMBL/GenBank/DDBJ databases">
        <authorList>
            <person name="Kim H.J."/>
            <person name="Triplett B.A."/>
        </authorList>
    </citation>
    <scope>NUCLEOTIDE SEQUENCE [LARGE SCALE GENOMIC DNA]</scope>
    <source>
        <strain evidence="5 6">DSM 8800</strain>
    </source>
</reference>
<dbReference type="PIRSF" id="PIRSF001365">
    <property type="entry name" value="DHDPS"/>
    <property type="match status" value="1"/>
</dbReference>
<evidence type="ECO:0000256" key="3">
    <source>
        <dbReference type="PIRSR" id="PIRSR001365-1"/>
    </source>
</evidence>
<dbReference type="InterPro" id="IPR020625">
    <property type="entry name" value="Schiff_base-form_aldolases_AS"/>
</dbReference>
<dbReference type="InterPro" id="IPR013785">
    <property type="entry name" value="Aldolase_TIM"/>
</dbReference>
<evidence type="ECO:0000256" key="1">
    <source>
        <dbReference type="ARBA" id="ARBA00023239"/>
    </source>
</evidence>
<evidence type="ECO:0000313" key="6">
    <source>
        <dbReference type="Proteomes" id="UP000198397"/>
    </source>
</evidence>
<dbReference type="OrthoDB" id="350860at2157"/>
<keyword evidence="1" id="KW-0456">Lyase</keyword>
<dbReference type="Proteomes" id="UP000198397">
    <property type="component" value="Unassembled WGS sequence"/>
</dbReference>
<dbReference type="GO" id="GO:0044281">
    <property type="term" value="P:small molecule metabolic process"/>
    <property type="evidence" value="ECO:0007669"/>
    <property type="project" value="UniProtKB-ARBA"/>
</dbReference>
<feature type="active site" description="Schiff-base intermediate with substrate" evidence="3">
    <location>
        <position position="168"/>
    </location>
</feature>
<feature type="binding site" evidence="4">
    <location>
        <position position="52"/>
    </location>
    <ligand>
        <name>pyruvate</name>
        <dbReference type="ChEBI" id="CHEBI:15361"/>
    </ligand>
</feature>
<evidence type="ECO:0000313" key="5">
    <source>
        <dbReference type="EMBL" id="SNR45738.1"/>
    </source>
</evidence>
<evidence type="ECO:0000256" key="4">
    <source>
        <dbReference type="PIRSR" id="PIRSR001365-2"/>
    </source>
</evidence>
<feature type="active site" description="Proton donor/acceptor" evidence="3">
    <location>
        <position position="140"/>
    </location>
</feature>
<dbReference type="GO" id="GO:0008675">
    <property type="term" value="F:2-dehydro-3-deoxy-phosphogluconate aldolase activity"/>
    <property type="evidence" value="ECO:0007669"/>
    <property type="project" value="UniProtKB-ARBA"/>
</dbReference>
<protein>
    <submittedName>
        <fullName evidence="5">4-hydroxy-tetrahydrodipicolinate synthase</fullName>
    </submittedName>
</protein>
<dbReference type="Gene3D" id="3.20.20.70">
    <property type="entry name" value="Aldolase class I"/>
    <property type="match status" value="1"/>
</dbReference>
<sequence>MDFTMELRGATPPLVTPFAGSTPTSVDHEALADVVTHAVEGGVAGLFPNGTTGECASLTAAERAAVVETTVANADGRPVLAGVSDTALGDVLDHAERAADADADAVVVTPPYYHAESAEGGNRAFLERVADTAPLPVFLYDIPSCTGNPLSSETTVALAAHPNVVGFKDSSGDFTGFLRLLRETPADFATLQGFDSLFLPSLLAGATGGVHALSNVIPEAFAELSRVVDDEPEAAMVGAAPTDAAGGAPDARATELHEAIGSLFDACATHGFAPATKAALSVRGVLDSTTVRPPLAECDPDVLRAAMTDAMSLLEH</sequence>
<gene>
    <name evidence="5" type="ORF">SAMN06264855_107145</name>
</gene>
<feature type="binding site" evidence="4">
    <location>
        <position position="210"/>
    </location>
    <ligand>
        <name>pyruvate</name>
        <dbReference type="ChEBI" id="CHEBI:15361"/>
    </ligand>
</feature>
<dbReference type="AlphaFoldDB" id="A0A238WH16"/>
<dbReference type="Pfam" id="PF00701">
    <property type="entry name" value="DHDPS"/>
    <property type="match status" value="1"/>
</dbReference>
<proteinExistence type="predicted"/>
<dbReference type="PANTHER" id="PTHR12128">
    <property type="entry name" value="DIHYDRODIPICOLINATE SYNTHASE"/>
    <property type="match status" value="1"/>
</dbReference>
<dbReference type="PROSITE" id="PS00666">
    <property type="entry name" value="DHDPS_2"/>
    <property type="match status" value="1"/>
</dbReference>
<accession>A0A238WH16</accession>
<evidence type="ECO:0000256" key="2">
    <source>
        <dbReference type="ARBA" id="ARBA00023270"/>
    </source>
</evidence>
<dbReference type="EMBL" id="FZNQ01000007">
    <property type="protein sequence ID" value="SNR45738.1"/>
    <property type="molecule type" value="Genomic_DNA"/>
</dbReference>